<protein>
    <submittedName>
        <fullName evidence="1">Uncharacterized protein</fullName>
    </submittedName>
</protein>
<proteinExistence type="predicted"/>
<dbReference type="Gramene" id="OPUNC10G01540.1">
    <property type="protein sequence ID" value="OPUNC10G01540.1"/>
    <property type="gene ID" value="OPUNC10G01540"/>
</dbReference>
<evidence type="ECO:0000313" key="1">
    <source>
        <dbReference type="EnsemblPlants" id="OPUNC10G01540.1"/>
    </source>
</evidence>
<sequence>MKEWWEINSMKCSCDFDFIPTTSVAGAVRPLVETAAVEPGRLLDLPGSCLRHCWEGRSPVWDSLTHRQDMIPMPRCYFTNDDSCGTTMICSCNSPEHADAGDCDCQSTMYHITVIFRTYPTSAWMTAT</sequence>
<reference evidence="1" key="2">
    <citation type="submission" date="2018-05" db="EMBL/GenBank/DDBJ databases">
        <title>OpunRS2 (Oryza punctata Reference Sequence Version 2).</title>
        <authorList>
            <person name="Zhang J."/>
            <person name="Kudrna D."/>
            <person name="Lee S."/>
            <person name="Talag J."/>
            <person name="Welchert J."/>
            <person name="Wing R.A."/>
        </authorList>
    </citation>
    <scope>NUCLEOTIDE SEQUENCE [LARGE SCALE GENOMIC DNA]</scope>
</reference>
<dbReference type="Proteomes" id="UP000026962">
    <property type="component" value="Chromosome 10"/>
</dbReference>
<name>A0A0E0M5D0_ORYPU</name>
<evidence type="ECO:0000313" key="2">
    <source>
        <dbReference type="Proteomes" id="UP000026962"/>
    </source>
</evidence>
<dbReference type="EnsemblPlants" id="OPUNC10G01540.1">
    <property type="protein sequence ID" value="OPUNC10G01540.1"/>
    <property type="gene ID" value="OPUNC10G01540"/>
</dbReference>
<accession>A0A0E0M5D0</accession>
<dbReference type="AlphaFoldDB" id="A0A0E0M5D0"/>
<keyword evidence="2" id="KW-1185">Reference proteome</keyword>
<reference evidence="1" key="1">
    <citation type="submission" date="2015-04" db="UniProtKB">
        <authorList>
            <consortium name="EnsemblPlants"/>
        </authorList>
    </citation>
    <scope>IDENTIFICATION</scope>
</reference>
<dbReference type="HOGENOM" id="CLU_1963151_0_0_1"/>
<organism evidence="1">
    <name type="scientific">Oryza punctata</name>
    <name type="common">Red rice</name>
    <dbReference type="NCBI Taxonomy" id="4537"/>
    <lineage>
        <taxon>Eukaryota</taxon>
        <taxon>Viridiplantae</taxon>
        <taxon>Streptophyta</taxon>
        <taxon>Embryophyta</taxon>
        <taxon>Tracheophyta</taxon>
        <taxon>Spermatophyta</taxon>
        <taxon>Magnoliopsida</taxon>
        <taxon>Liliopsida</taxon>
        <taxon>Poales</taxon>
        <taxon>Poaceae</taxon>
        <taxon>BOP clade</taxon>
        <taxon>Oryzoideae</taxon>
        <taxon>Oryzeae</taxon>
        <taxon>Oryzinae</taxon>
        <taxon>Oryza</taxon>
    </lineage>
</organism>